<evidence type="ECO:0000256" key="3">
    <source>
        <dbReference type="RuleBase" id="RU361235"/>
    </source>
</evidence>
<evidence type="ECO:0000313" key="6">
    <source>
        <dbReference type="Proteomes" id="UP000813385"/>
    </source>
</evidence>
<evidence type="ECO:0000256" key="2">
    <source>
        <dbReference type="ARBA" id="ARBA00022801"/>
    </source>
</evidence>
<protein>
    <recommendedName>
        <fullName evidence="3">Carboxylic ester hydrolase</fullName>
        <ecNumber evidence="3">3.1.1.-</ecNumber>
    </recommendedName>
</protein>
<dbReference type="AlphaFoldDB" id="A0A8K0T501"/>
<reference evidence="5" key="1">
    <citation type="journal article" date="2021" name="Nat. Commun.">
        <title>Genetic determinants of endophytism in the Arabidopsis root mycobiome.</title>
        <authorList>
            <person name="Mesny F."/>
            <person name="Miyauchi S."/>
            <person name="Thiergart T."/>
            <person name="Pickel B."/>
            <person name="Atanasova L."/>
            <person name="Karlsson M."/>
            <person name="Huettel B."/>
            <person name="Barry K.W."/>
            <person name="Haridas S."/>
            <person name="Chen C."/>
            <person name="Bauer D."/>
            <person name="Andreopoulos W."/>
            <person name="Pangilinan J."/>
            <person name="LaButti K."/>
            <person name="Riley R."/>
            <person name="Lipzen A."/>
            <person name="Clum A."/>
            <person name="Drula E."/>
            <person name="Henrissat B."/>
            <person name="Kohler A."/>
            <person name="Grigoriev I.V."/>
            <person name="Martin F.M."/>
            <person name="Hacquard S."/>
        </authorList>
    </citation>
    <scope>NUCLEOTIDE SEQUENCE</scope>
    <source>
        <strain evidence="5">MPI-CAGE-AT-0016</strain>
    </source>
</reference>
<keyword evidence="2 3" id="KW-0378">Hydrolase</keyword>
<name>A0A8K0T501_9PEZI</name>
<organism evidence="5 6">
    <name type="scientific">Plectosphaerella cucumerina</name>
    <dbReference type="NCBI Taxonomy" id="40658"/>
    <lineage>
        <taxon>Eukaryota</taxon>
        <taxon>Fungi</taxon>
        <taxon>Dikarya</taxon>
        <taxon>Ascomycota</taxon>
        <taxon>Pezizomycotina</taxon>
        <taxon>Sordariomycetes</taxon>
        <taxon>Hypocreomycetidae</taxon>
        <taxon>Glomerellales</taxon>
        <taxon>Plectosphaerellaceae</taxon>
        <taxon>Plectosphaerella</taxon>
    </lineage>
</organism>
<feature type="domain" description="Carboxylesterase type B" evidence="4">
    <location>
        <begin position="15"/>
        <end position="480"/>
    </location>
</feature>
<dbReference type="EMBL" id="JAGPXD010000007">
    <property type="protein sequence ID" value="KAH7347301.1"/>
    <property type="molecule type" value="Genomic_DNA"/>
</dbReference>
<dbReference type="PROSITE" id="PS00122">
    <property type="entry name" value="CARBOXYLESTERASE_B_1"/>
    <property type="match status" value="1"/>
</dbReference>
<dbReference type="GO" id="GO:0016787">
    <property type="term" value="F:hydrolase activity"/>
    <property type="evidence" value="ECO:0007669"/>
    <property type="project" value="UniProtKB-KW"/>
</dbReference>
<dbReference type="PANTHER" id="PTHR43142">
    <property type="entry name" value="CARBOXYLIC ESTER HYDROLASE"/>
    <property type="match status" value="1"/>
</dbReference>
<evidence type="ECO:0000259" key="4">
    <source>
        <dbReference type="Pfam" id="PF00135"/>
    </source>
</evidence>
<dbReference type="EC" id="3.1.1.-" evidence="3"/>
<proteinExistence type="inferred from homology"/>
<evidence type="ECO:0000313" key="5">
    <source>
        <dbReference type="EMBL" id="KAH7347301.1"/>
    </source>
</evidence>
<dbReference type="InterPro" id="IPR019826">
    <property type="entry name" value="Carboxylesterase_B_AS"/>
</dbReference>
<sequence>MACGKAPNYQFKHSKLGDIVGLARGPNSEVVQFRGIPFGSIPARFRQSVVVKQLPSQPFDARRPGPICPQRGHPYPAYWKGPPPAGQPCLPPPMEDEFGCLNLNITAPRIAMEQRQEVPVMVFLHGGAFIGGSQSDQVAGREIYDGTDLVKSSVNRNQPMIVVTINYRLGALGFLASEELAGESRRNGEPVGNYGLHDQRHAFEWVNKFIGGFGGDPGRVTLSGTSAGASAAHYLTTFPDRHFQNAILASGTMVGIGSRPLSWHQAKFDLLRDKLAPDSSDPVGALRTIPVDDLLDAMFVNVYNPLADDVWICGGNMEAVLARLDDQQPPALMMGATEYERDLAMYILSDVTKPPPHVPKTDDEMLICAYELFSTSAMVPRNILEDFPFSAPAVAESYGLDGEQSPSNSFANWADLIADITWRTPPLHVASTMKEHRERIGLENAPPILVYEIAATNPYRDSPPTYKRANHAINDVMLFNPAEDQVPPEHLSDWKGAVGQIQGAWLNFCYGEAPWEPFDGVKGPDADGFGPVFVFQDGPRGKLCRSLAEVDRFQTAVRWRALLEVAKDE</sequence>
<dbReference type="PANTHER" id="PTHR43142:SF5">
    <property type="entry name" value="CARBOXYLIC ESTER HYDROLASE"/>
    <property type="match status" value="1"/>
</dbReference>
<dbReference type="InterPro" id="IPR002018">
    <property type="entry name" value="CarbesteraseB"/>
</dbReference>
<dbReference type="OrthoDB" id="3200163at2759"/>
<comment type="caution">
    <text evidence="5">The sequence shown here is derived from an EMBL/GenBank/DDBJ whole genome shotgun (WGS) entry which is preliminary data.</text>
</comment>
<evidence type="ECO:0000256" key="1">
    <source>
        <dbReference type="ARBA" id="ARBA00005964"/>
    </source>
</evidence>
<comment type="similarity">
    <text evidence="1 3">Belongs to the type-B carboxylesterase/lipase family.</text>
</comment>
<accession>A0A8K0T501</accession>
<gene>
    <name evidence="5" type="ORF">B0T11DRAFT_291118</name>
</gene>
<dbReference type="Gene3D" id="3.40.50.1820">
    <property type="entry name" value="alpha/beta hydrolase"/>
    <property type="match status" value="1"/>
</dbReference>
<keyword evidence="6" id="KW-1185">Reference proteome</keyword>
<dbReference type="InterPro" id="IPR029058">
    <property type="entry name" value="AB_hydrolase_fold"/>
</dbReference>
<dbReference type="SUPFAM" id="SSF53474">
    <property type="entry name" value="alpha/beta-Hydrolases"/>
    <property type="match status" value="1"/>
</dbReference>
<dbReference type="Proteomes" id="UP000813385">
    <property type="component" value="Unassembled WGS sequence"/>
</dbReference>
<dbReference type="Pfam" id="PF00135">
    <property type="entry name" value="COesterase"/>
    <property type="match status" value="1"/>
</dbReference>